<gene>
    <name evidence="1" type="ORF">METZ01_LOCUS114801</name>
</gene>
<accession>A0A381XCN7</accession>
<organism evidence="1">
    <name type="scientific">marine metagenome</name>
    <dbReference type="NCBI Taxonomy" id="408172"/>
    <lineage>
        <taxon>unclassified sequences</taxon>
        <taxon>metagenomes</taxon>
        <taxon>ecological metagenomes</taxon>
    </lineage>
</organism>
<protein>
    <recommendedName>
        <fullName evidence="2">Outer membrane protein beta-barrel domain-containing protein</fullName>
    </recommendedName>
</protein>
<evidence type="ECO:0008006" key="2">
    <source>
        <dbReference type="Google" id="ProtNLM"/>
    </source>
</evidence>
<name>A0A381XCN7_9ZZZZ</name>
<dbReference type="AlphaFoldDB" id="A0A381XCN7"/>
<proteinExistence type="predicted"/>
<reference evidence="1" key="1">
    <citation type="submission" date="2018-05" db="EMBL/GenBank/DDBJ databases">
        <authorList>
            <person name="Lanie J.A."/>
            <person name="Ng W.-L."/>
            <person name="Kazmierczak K.M."/>
            <person name="Andrzejewski T.M."/>
            <person name="Davidsen T.M."/>
            <person name="Wayne K.J."/>
            <person name="Tettelin H."/>
            <person name="Glass J.I."/>
            <person name="Rusch D."/>
            <person name="Podicherti R."/>
            <person name="Tsui H.-C.T."/>
            <person name="Winkler M.E."/>
        </authorList>
    </citation>
    <scope>NUCLEOTIDE SEQUENCE</scope>
</reference>
<sequence length="225" mass="24267">MKKLLTSILIIVLPTAIFAIAGAGLQVTPGMGTIGATTDTKSLATMTTTEFSIPFSIGGYLYIDAIPFVDLEVDLMAMGNKYEFGFVNNLGTIGPYDFGWASLSTYFTLRKKLLGVGIPLLAKAKLFYGGGFNMHAVTPLMTVDLMESTLGGNIDADPAGLTEDTLIDFLKENKIDASGFHIQTGVQFKVLMLDTFLFYRHTFAKDVIPGSDAFGSLNFRLGFGI</sequence>
<dbReference type="EMBL" id="UINC01014538">
    <property type="protein sequence ID" value="SVA61947.1"/>
    <property type="molecule type" value="Genomic_DNA"/>
</dbReference>
<evidence type="ECO:0000313" key="1">
    <source>
        <dbReference type="EMBL" id="SVA61947.1"/>
    </source>
</evidence>